<evidence type="ECO:0000256" key="2">
    <source>
        <dbReference type="SAM" id="MobiDB-lite"/>
    </source>
</evidence>
<dbReference type="Xenbase" id="XB-GENE-17342119">
    <property type="gene designation" value="sh3bgr.S"/>
</dbReference>
<dbReference type="AGR" id="Xenbase:XB-GENE-17342119"/>
<feature type="region of interest" description="Disordered" evidence="2">
    <location>
        <begin position="168"/>
        <end position="232"/>
    </location>
</feature>
<dbReference type="InterPro" id="IPR051033">
    <property type="entry name" value="SH3BGR"/>
</dbReference>
<evidence type="ECO:0008006" key="6">
    <source>
        <dbReference type="Google" id="ProtNLM"/>
    </source>
</evidence>
<dbReference type="InterPro" id="IPR036249">
    <property type="entry name" value="Thioredoxin-like_sf"/>
</dbReference>
<evidence type="ECO:0000313" key="3">
    <source>
        <dbReference type="EMBL" id="OCT91296.1"/>
    </source>
</evidence>
<dbReference type="InterPro" id="IPR006993">
    <property type="entry name" value="Glut_rich_SH3-bd"/>
</dbReference>
<name>A0A974DI94_XENLA</name>
<gene>
    <name evidence="5" type="primary">sh3bgr.S</name>
    <name evidence="3" type="ORF">XELAEV_18014347mg</name>
</gene>
<comment type="similarity">
    <text evidence="1">Belongs to the SH3BGR family.</text>
</comment>
<dbReference type="SUPFAM" id="SSF52833">
    <property type="entry name" value="Thioredoxin-like"/>
    <property type="match status" value="1"/>
</dbReference>
<protein>
    <recommendedName>
        <fullName evidence="6">SH3 domain-binding glutamic acid-rich protein</fullName>
    </recommendedName>
</protein>
<sequence length="232" mass="25479">MSLSEPIAVPAACSQNILKPMIKLQCPWLREQVRLTGTVLGLTVLGLCLSGSVGSPSPLAAKMVINVFVATVAGSTAIKKKQQEVVGFLEANRIDFEQKDIACNDDNRQWMRENVPGEKKPENGIPLPPQIFNEELYCGDFESFFDAKEGNEIFVFLGLTPLPSKKDMEVPSDLQNGEVPAEDSTEVTVPTVSQNEEVPEEESTKPEEPTDVQNEEVPAEESTVEEEEEGEQ</sequence>
<dbReference type="Proteomes" id="UP000694892">
    <property type="component" value="Chromosome 2S"/>
</dbReference>
<feature type="compositionally biased region" description="Polar residues" evidence="2">
    <location>
        <begin position="186"/>
        <end position="195"/>
    </location>
</feature>
<dbReference type="GO" id="GO:0005737">
    <property type="term" value="C:cytoplasm"/>
    <property type="evidence" value="ECO:0007669"/>
    <property type="project" value="TreeGrafter"/>
</dbReference>
<dbReference type="PANTHER" id="PTHR12232:SF1">
    <property type="entry name" value="SH3 DOMAIN-BINDING GLUTAMIC ACID-RICH PROTEIN"/>
    <property type="match status" value="1"/>
</dbReference>
<evidence type="ECO:0000313" key="4">
    <source>
        <dbReference type="Proteomes" id="UP000694892"/>
    </source>
</evidence>
<dbReference type="Gene3D" id="3.40.30.10">
    <property type="entry name" value="Glutaredoxin"/>
    <property type="match status" value="1"/>
</dbReference>
<dbReference type="CTD" id="108709246"/>
<dbReference type="RefSeq" id="XP_018104401.2">
    <property type="nucleotide sequence ID" value="XM_018248912.2"/>
</dbReference>
<dbReference type="KEGG" id="xla:108709246"/>
<dbReference type="OrthoDB" id="9932926at2759"/>
<dbReference type="CDD" id="cd03030">
    <property type="entry name" value="GRX_SH3BGR"/>
    <property type="match status" value="1"/>
</dbReference>
<reference evidence="4" key="1">
    <citation type="journal article" date="2016" name="Nature">
        <title>Genome evolution in the allotetraploid frog Xenopus laevis.</title>
        <authorList>
            <person name="Session A.M."/>
            <person name="Uno Y."/>
            <person name="Kwon T."/>
            <person name="Chapman J.A."/>
            <person name="Toyoda A."/>
            <person name="Takahashi S."/>
            <person name="Fukui A."/>
            <person name="Hikosaka A."/>
            <person name="Suzuki A."/>
            <person name="Kondo M."/>
            <person name="van Heeringen S.J."/>
            <person name="Quigley I."/>
            <person name="Heinz S."/>
            <person name="Ogino H."/>
            <person name="Ochi H."/>
            <person name="Hellsten U."/>
            <person name="Lyons J.B."/>
            <person name="Simakov O."/>
            <person name="Putnam N."/>
            <person name="Stites J."/>
            <person name="Kuroki Y."/>
            <person name="Tanaka T."/>
            <person name="Michiue T."/>
            <person name="Watanabe M."/>
            <person name="Bogdanovic O."/>
            <person name="Lister R."/>
            <person name="Georgiou G."/>
            <person name="Paranjpe S.S."/>
            <person name="van Kruijsbergen I."/>
            <person name="Shu S."/>
            <person name="Carlson J."/>
            <person name="Kinoshita T."/>
            <person name="Ohta Y."/>
            <person name="Mawaribuchi S."/>
            <person name="Jenkins J."/>
            <person name="Grimwood J."/>
            <person name="Schmutz J."/>
            <person name="Mitros T."/>
            <person name="Mozaffari S.V."/>
            <person name="Suzuki Y."/>
            <person name="Haramoto Y."/>
            <person name="Yamamoto T.S."/>
            <person name="Takagi C."/>
            <person name="Heald R."/>
            <person name="Miller K."/>
            <person name="Haudenschild C."/>
            <person name="Kitzman J."/>
            <person name="Nakayama T."/>
            <person name="Izutsu Y."/>
            <person name="Robert J."/>
            <person name="Fortriede J."/>
            <person name="Burns K."/>
            <person name="Lotay V."/>
            <person name="Karimi K."/>
            <person name="Yasuoka Y."/>
            <person name="Dichmann D.S."/>
            <person name="Flajnik M.F."/>
            <person name="Houston D.W."/>
            <person name="Shendure J."/>
            <person name="DuPasquier L."/>
            <person name="Vize P.D."/>
            <person name="Zorn A.M."/>
            <person name="Ito M."/>
            <person name="Marcotte E.M."/>
            <person name="Wallingford J.B."/>
            <person name="Ito Y."/>
            <person name="Asashima M."/>
            <person name="Ueno N."/>
            <person name="Matsuda Y."/>
            <person name="Veenstra G.J."/>
            <person name="Fujiyama A."/>
            <person name="Harland R.M."/>
            <person name="Taira M."/>
            <person name="Rokhsar D.S."/>
        </authorList>
    </citation>
    <scope>NUCLEOTIDE SEQUENCE [LARGE SCALE GENOMIC DNA]</scope>
    <source>
        <strain evidence="4">J</strain>
    </source>
</reference>
<dbReference type="OMA" id="NEELYCG"/>
<organism evidence="3 4">
    <name type="scientific">Xenopus laevis</name>
    <name type="common">African clawed frog</name>
    <dbReference type="NCBI Taxonomy" id="8355"/>
    <lineage>
        <taxon>Eukaryota</taxon>
        <taxon>Metazoa</taxon>
        <taxon>Chordata</taxon>
        <taxon>Craniata</taxon>
        <taxon>Vertebrata</taxon>
        <taxon>Euteleostomi</taxon>
        <taxon>Amphibia</taxon>
        <taxon>Batrachia</taxon>
        <taxon>Anura</taxon>
        <taxon>Pipoidea</taxon>
        <taxon>Pipidae</taxon>
        <taxon>Xenopodinae</taxon>
        <taxon>Xenopus</taxon>
        <taxon>Xenopus</taxon>
    </lineage>
</organism>
<feature type="compositionally biased region" description="Acidic residues" evidence="2">
    <location>
        <begin position="209"/>
        <end position="232"/>
    </location>
</feature>
<dbReference type="AlphaFoldDB" id="A0A974DI94"/>
<evidence type="ECO:0000256" key="1">
    <source>
        <dbReference type="ARBA" id="ARBA00007764"/>
    </source>
</evidence>
<dbReference type="EMBL" id="CM004469">
    <property type="protein sequence ID" value="OCT91296.1"/>
    <property type="molecule type" value="Genomic_DNA"/>
</dbReference>
<dbReference type="Pfam" id="PF04908">
    <property type="entry name" value="SH3BGR"/>
    <property type="match status" value="1"/>
</dbReference>
<proteinExistence type="inferred from homology"/>
<accession>A0A974DI94</accession>
<dbReference type="PANTHER" id="PTHR12232">
    <property type="entry name" value="SH3 DOMAIN-BINDING GLUTAMIC ACID-RICH-LIKE PROTEIN"/>
    <property type="match status" value="1"/>
</dbReference>
<evidence type="ECO:0000313" key="5">
    <source>
        <dbReference type="Xenbase" id="XB-GENE-17342119"/>
    </source>
</evidence>
<dbReference type="GeneID" id="108709246"/>